<proteinExistence type="inferred from homology"/>
<dbReference type="EMBL" id="PXVD01000021">
    <property type="protein sequence ID" value="MDJ1372153.1"/>
    <property type="molecule type" value="Genomic_DNA"/>
</dbReference>
<feature type="transmembrane region" description="Helical" evidence="6">
    <location>
        <begin position="235"/>
        <end position="255"/>
    </location>
</feature>
<keyword evidence="3 6" id="KW-0812">Transmembrane</keyword>
<organism evidence="8 9">
    <name type="scientific">Gulosibacter molinativorax</name>
    <dbReference type="NCBI Taxonomy" id="256821"/>
    <lineage>
        <taxon>Bacteria</taxon>
        <taxon>Bacillati</taxon>
        <taxon>Actinomycetota</taxon>
        <taxon>Actinomycetes</taxon>
        <taxon>Micrococcales</taxon>
        <taxon>Microbacteriaceae</taxon>
        <taxon>Gulosibacter</taxon>
    </lineage>
</organism>
<comment type="caution">
    <text evidence="8">The sequence shown here is derived from an EMBL/GenBank/DDBJ whole genome shotgun (WGS) entry which is preliminary data.</text>
</comment>
<keyword evidence="5 6" id="KW-0472">Membrane</keyword>
<feature type="transmembrane region" description="Helical" evidence="6">
    <location>
        <begin position="173"/>
        <end position="194"/>
    </location>
</feature>
<name>A0ABT7CAE5_9MICO</name>
<evidence type="ECO:0000256" key="6">
    <source>
        <dbReference type="SAM" id="Phobius"/>
    </source>
</evidence>
<feature type="domain" description="EamA" evidence="7">
    <location>
        <begin position="144"/>
        <end position="278"/>
    </location>
</feature>
<dbReference type="RefSeq" id="WP_026937422.1">
    <property type="nucleotide sequence ID" value="NZ_CP028426.1"/>
</dbReference>
<dbReference type="PANTHER" id="PTHR32322:SF2">
    <property type="entry name" value="EAMA DOMAIN-CONTAINING PROTEIN"/>
    <property type="match status" value="1"/>
</dbReference>
<feature type="transmembrane region" description="Helical" evidence="6">
    <location>
        <begin position="93"/>
        <end position="113"/>
    </location>
</feature>
<accession>A0ABT7CAE5</accession>
<comment type="subcellular location">
    <subcellularLocation>
        <location evidence="1">Membrane</location>
        <topology evidence="1">Multi-pass membrane protein</topology>
    </subcellularLocation>
</comment>
<dbReference type="Pfam" id="PF00892">
    <property type="entry name" value="EamA"/>
    <property type="match status" value="2"/>
</dbReference>
<comment type="similarity">
    <text evidence="2">Belongs to the EamA transporter family.</text>
</comment>
<evidence type="ECO:0000313" key="9">
    <source>
        <dbReference type="Proteomes" id="UP001170379"/>
    </source>
</evidence>
<dbReference type="InterPro" id="IPR050638">
    <property type="entry name" value="AA-Vitamin_Transporters"/>
</dbReference>
<dbReference type="InterPro" id="IPR037185">
    <property type="entry name" value="EmrE-like"/>
</dbReference>
<feature type="transmembrane region" description="Helical" evidence="6">
    <location>
        <begin position="206"/>
        <end position="228"/>
    </location>
</feature>
<keyword evidence="9" id="KW-1185">Reference proteome</keyword>
<evidence type="ECO:0000256" key="5">
    <source>
        <dbReference type="ARBA" id="ARBA00023136"/>
    </source>
</evidence>
<reference evidence="8" key="2">
    <citation type="journal article" date="2022" name="Sci. Rep.">
        <title>In silico prediction of the enzymes involved in the degradation of the herbicide molinate by Gulosibacter molinativorax ON4T.</title>
        <authorList>
            <person name="Lopes A.R."/>
            <person name="Bunin E."/>
            <person name="Viana A.T."/>
            <person name="Froufe H."/>
            <person name="Munoz-Merida A."/>
            <person name="Pinho D."/>
            <person name="Figueiredo J."/>
            <person name="Barroso C."/>
            <person name="Vaz-Moreira I."/>
            <person name="Bellanger X."/>
            <person name="Egas C."/>
            <person name="Nunes O.C."/>
        </authorList>
    </citation>
    <scope>NUCLEOTIDE SEQUENCE</scope>
    <source>
        <strain evidence="8">ON4</strain>
    </source>
</reference>
<evidence type="ECO:0000259" key="7">
    <source>
        <dbReference type="Pfam" id="PF00892"/>
    </source>
</evidence>
<dbReference type="Proteomes" id="UP001170379">
    <property type="component" value="Unassembled WGS sequence"/>
</dbReference>
<gene>
    <name evidence="8" type="ORF">C7K25_12365</name>
</gene>
<sequence length="290" mass="30009">MNRTAIALFLTVSILWGIPYLFNEVALRELGPISVATLRVVLAALVLAPVLLTKGRWRVFQRHPIHLPAIALLQVVIPFILIATGQLTVPSGTAGILIATEPMFIAVLAPLLAKKPRMRALGWVGLVIGLAGVAGILGVQSAGPGVYMLIGASLSYAFSTVLIARWFADTDPLVLTAAMLLTAAPVLAAIMFIAEGPVTSISPPTGIAIAVLGVLCTSLAFVAYFGLIKAAGPTLASLITYTAPIVAVIAGVAFLGERFTLPQAGGCALVFLGAVLVTLSQRRSGTQPAS</sequence>
<feature type="transmembrane region" description="Helical" evidence="6">
    <location>
        <begin position="65"/>
        <end position="87"/>
    </location>
</feature>
<evidence type="ECO:0000256" key="2">
    <source>
        <dbReference type="ARBA" id="ARBA00007362"/>
    </source>
</evidence>
<feature type="transmembrane region" description="Helical" evidence="6">
    <location>
        <begin position="120"/>
        <end position="139"/>
    </location>
</feature>
<keyword evidence="4 6" id="KW-1133">Transmembrane helix</keyword>
<feature type="transmembrane region" description="Helical" evidence="6">
    <location>
        <begin position="145"/>
        <end position="166"/>
    </location>
</feature>
<dbReference type="SUPFAM" id="SSF103481">
    <property type="entry name" value="Multidrug resistance efflux transporter EmrE"/>
    <property type="match status" value="2"/>
</dbReference>
<feature type="transmembrane region" description="Helical" evidence="6">
    <location>
        <begin position="261"/>
        <end position="279"/>
    </location>
</feature>
<dbReference type="InterPro" id="IPR000620">
    <property type="entry name" value="EamA_dom"/>
</dbReference>
<feature type="domain" description="EamA" evidence="7">
    <location>
        <begin position="5"/>
        <end position="137"/>
    </location>
</feature>
<evidence type="ECO:0000313" key="8">
    <source>
        <dbReference type="EMBL" id="MDJ1372153.1"/>
    </source>
</evidence>
<reference evidence="8" key="1">
    <citation type="submission" date="2018-03" db="EMBL/GenBank/DDBJ databases">
        <authorList>
            <person name="Nunes O.C."/>
            <person name="Lopes A.R."/>
            <person name="Froufe H."/>
            <person name="Munoz-Merida A."/>
            <person name="Barroso C."/>
            <person name="Egas C."/>
        </authorList>
    </citation>
    <scope>NUCLEOTIDE SEQUENCE</scope>
    <source>
        <strain evidence="8">ON4</strain>
    </source>
</reference>
<evidence type="ECO:0000256" key="3">
    <source>
        <dbReference type="ARBA" id="ARBA00022692"/>
    </source>
</evidence>
<dbReference type="PANTHER" id="PTHR32322">
    <property type="entry name" value="INNER MEMBRANE TRANSPORTER"/>
    <property type="match status" value="1"/>
</dbReference>
<evidence type="ECO:0000256" key="1">
    <source>
        <dbReference type="ARBA" id="ARBA00004141"/>
    </source>
</evidence>
<feature type="transmembrane region" description="Helical" evidence="6">
    <location>
        <begin position="33"/>
        <end position="53"/>
    </location>
</feature>
<evidence type="ECO:0000256" key="4">
    <source>
        <dbReference type="ARBA" id="ARBA00022989"/>
    </source>
</evidence>
<protein>
    <submittedName>
        <fullName evidence="8">EamA/RhaT family transporter</fullName>
    </submittedName>
</protein>